<evidence type="ECO:0000256" key="3">
    <source>
        <dbReference type="SAM" id="SignalP"/>
    </source>
</evidence>
<dbReference type="EMBL" id="CP000473">
    <property type="protein sequence ID" value="ABJ86453.1"/>
    <property type="molecule type" value="Genomic_DNA"/>
</dbReference>
<dbReference type="InterPro" id="IPR001568">
    <property type="entry name" value="RNase_T2-like"/>
</dbReference>
<dbReference type="KEGG" id="sus:Acid_5506"/>
<dbReference type="InterPro" id="IPR036430">
    <property type="entry name" value="RNase_T2-like_sf"/>
</dbReference>
<dbReference type="InterPro" id="IPR033130">
    <property type="entry name" value="RNase_T2_His_AS_2"/>
</dbReference>
<evidence type="ECO:0000256" key="2">
    <source>
        <dbReference type="RuleBase" id="RU004328"/>
    </source>
</evidence>
<dbReference type="GO" id="GO:0003723">
    <property type="term" value="F:RNA binding"/>
    <property type="evidence" value="ECO:0007669"/>
    <property type="project" value="InterPro"/>
</dbReference>
<dbReference type="HOGENOM" id="CLU_069375_2_1_0"/>
<keyword evidence="3" id="KW-0732">Signal</keyword>
<dbReference type="FunCoup" id="Q01V62">
    <property type="interactions" value="4"/>
</dbReference>
<dbReference type="PANTHER" id="PTHR11240:SF22">
    <property type="entry name" value="RIBONUCLEASE T2"/>
    <property type="match status" value="1"/>
</dbReference>
<dbReference type="PROSITE" id="PS00530">
    <property type="entry name" value="RNASE_T2_1"/>
    <property type="match status" value="1"/>
</dbReference>
<dbReference type="OrthoDB" id="4720638at2"/>
<dbReference type="InParanoid" id="Q01V62"/>
<dbReference type="PANTHER" id="PTHR11240">
    <property type="entry name" value="RIBONUCLEASE T2"/>
    <property type="match status" value="1"/>
</dbReference>
<dbReference type="Gene3D" id="3.90.730.10">
    <property type="entry name" value="Ribonuclease T2-like"/>
    <property type="match status" value="1"/>
</dbReference>
<proteinExistence type="inferred from homology"/>
<feature type="signal peptide" evidence="3">
    <location>
        <begin position="1"/>
        <end position="18"/>
    </location>
</feature>
<gene>
    <name evidence="4" type="ordered locus">Acid_5506</name>
</gene>
<dbReference type="GO" id="GO:0033897">
    <property type="term" value="F:ribonuclease T2 activity"/>
    <property type="evidence" value="ECO:0007669"/>
    <property type="project" value="InterPro"/>
</dbReference>
<dbReference type="eggNOG" id="COG3719">
    <property type="taxonomic scope" value="Bacteria"/>
</dbReference>
<protein>
    <submittedName>
        <fullName evidence="4">Ribonuclease T2</fullName>
    </submittedName>
</protein>
<feature type="chain" id="PRO_5004162695" evidence="3">
    <location>
        <begin position="19"/>
        <end position="212"/>
    </location>
</feature>
<dbReference type="SUPFAM" id="SSF55895">
    <property type="entry name" value="Ribonuclease Rh-like"/>
    <property type="match status" value="1"/>
</dbReference>
<comment type="similarity">
    <text evidence="1 2">Belongs to the RNase T2 family.</text>
</comment>
<evidence type="ECO:0000256" key="1">
    <source>
        <dbReference type="ARBA" id="ARBA00007469"/>
    </source>
</evidence>
<dbReference type="InterPro" id="IPR018188">
    <property type="entry name" value="RNase_T2_His_AS_1"/>
</dbReference>
<dbReference type="STRING" id="234267.Acid_5506"/>
<accession>Q01V62</accession>
<dbReference type="AlphaFoldDB" id="Q01V62"/>
<name>Q01V62_SOLUE</name>
<dbReference type="PROSITE" id="PS00531">
    <property type="entry name" value="RNASE_T2_2"/>
    <property type="match status" value="1"/>
</dbReference>
<dbReference type="GO" id="GO:0006401">
    <property type="term" value="P:RNA catabolic process"/>
    <property type="evidence" value="ECO:0007669"/>
    <property type="project" value="TreeGrafter"/>
</dbReference>
<dbReference type="Pfam" id="PF00445">
    <property type="entry name" value="Ribonuclease_T2"/>
    <property type="match status" value="1"/>
</dbReference>
<evidence type="ECO:0000313" key="4">
    <source>
        <dbReference type="EMBL" id="ABJ86453.1"/>
    </source>
</evidence>
<organism evidence="4">
    <name type="scientific">Solibacter usitatus (strain Ellin6076)</name>
    <dbReference type="NCBI Taxonomy" id="234267"/>
    <lineage>
        <taxon>Bacteria</taxon>
        <taxon>Pseudomonadati</taxon>
        <taxon>Acidobacteriota</taxon>
        <taxon>Terriglobia</taxon>
        <taxon>Bryobacterales</taxon>
        <taxon>Solibacteraceae</taxon>
        <taxon>Candidatus Solibacter</taxon>
    </lineage>
</organism>
<sequence length="212" mass="22486" precursor="true">MRVAILIAALLFCGTLSGARKKKAAAPQSFDYYLLTLSWAPDFCAQTNSKNPAECGPGRKVGFVVHGLWPQGETGRGPMNCGGSPVSQSVVETMLNYFPTASLIQHEWQTHGTCTGLSAADYFALVRKARDSVKIPSGFQAPTQTVTESPAQIEAAFAAASPNFPKQAFRTSCTAGALQDVRICFNKDLSPRACSTSAGECPAPAIQVLPVK</sequence>
<reference evidence="4" key="1">
    <citation type="submission" date="2006-10" db="EMBL/GenBank/DDBJ databases">
        <title>Complete sequence of Solibacter usitatus Ellin6076.</title>
        <authorList>
            <consortium name="US DOE Joint Genome Institute"/>
            <person name="Copeland A."/>
            <person name="Lucas S."/>
            <person name="Lapidus A."/>
            <person name="Barry K."/>
            <person name="Detter J.C."/>
            <person name="Glavina del Rio T."/>
            <person name="Hammon N."/>
            <person name="Israni S."/>
            <person name="Dalin E."/>
            <person name="Tice H."/>
            <person name="Pitluck S."/>
            <person name="Thompson L.S."/>
            <person name="Brettin T."/>
            <person name="Bruce D."/>
            <person name="Han C."/>
            <person name="Tapia R."/>
            <person name="Gilna P."/>
            <person name="Schmutz J."/>
            <person name="Larimer F."/>
            <person name="Land M."/>
            <person name="Hauser L."/>
            <person name="Kyrpides N."/>
            <person name="Mikhailova N."/>
            <person name="Janssen P.H."/>
            <person name="Kuske C.R."/>
            <person name="Richardson P."/>
        </authorList>
    </citation>
    <scope>NUCLEOTIDE SEQUENCE</scope>
    <source>
        <strain evidence="4">Ellin6076</strain>
    </source>
</reference>